<comment type="caution">
    <text evidence="2">The sequence shown here is derived from an EMBL/GenBank/DDBJ whole genome shotgun (WGS) entry which is preliminary data.</text>
</comment>
<dbReference type="EMBL" id="JAPWDS010000003">
    <property type="protein sequence ID" value="KAJ5503493.1"/>
    <property type="molecule type" value="Genomic_DNA"/>
</dbReference>
<proteinExistence type="predicted"/>
<evidence type="ECO:0000256" key="1">
    <source>
        <dbReference type="SAM" id="MobiDB-lite"/>
    </source>
</evidence>
<evidence type="ECO:0000313" key="2">
    <source>
        <dbReference type="EMBL" id="KAJ5503493.1"/>
    </source>
</evidence>
<evidence type="ECO:0000313" key="3">
    <source>
        <dbReference type="Proteomes" id="UP001149954"/>
    </source>
</evidence>
<dbReference type="Proteomes" id="UP001149954">
    <property type="component" value="Unassembled WGS sequence"/>
</dbReference>
<organism evidence="2 3">
    <name type="scientific">Penicillium fimorum</name>
    <dbReference type="NCBI Taxonomy" id="1882269"/>
    <lineage>
        <taxon>Eukaryota</taxon>
        <taxon>Fungi</taxon>
        <taxon>Dikarya</taxon>
        <taxon>Ascomycota</taxon>
        <taxon>Pezizomycotina</taxon>
        <taxon>Eurotiomycetes</taxon>
        <taxon>Eurotiomycetidae</taxon>
        <taxon>Eurotiales</taxon>
        <taxon>Aspergillaceae</taxon>
        <taxon>Penicillium</taxon>
    </lineage>
</organism>
<feature type="compositionally biased region" description="Polar residues" evidence="1">
    <location>
        <begin position="37"/>
        <end position="46"/>
    </location>
</feature>
<sequence>MYSYSIRSQVAFWVFQPQDHAQSYNPETAPSPAPSSKDLNGTSTMMQPGAQLEPAHRNQRGYAKATPPNGASNTPTARRQIVKRGAVSHFQHSIPPGDSAQAEGRVTTRAMQIPEGLGKVKKAAARVQKI</sequence>
<dbReference type="AlphaFoldDB" id="A0A9X0C5Z9"/>
<keyword evidence="3" id="KW-1185">Reference proteome</keyword>
<reference evidence="2" key="2">
    <citation type="journal article" date="2023" name="IMA Fungus">
        <title>Comparative genomic study of the Penicillium genus elucidates a diverse pangenome and 15 lateral gene transfer events.</title>
        <authorList>
            <person name="Petersen C."/>
            <person name="Sorensen T."/>
            <person name="Nielsen M.R."/>
            <person name="Sondergaard T.E."/>
            <person name="Sorensen J.L."/>
            <person name="Fitzpatrick D.A."/>
            <person name="Frisvad J.C."/>
            <person name="Nielsen K.L."/>
        </authorList>
    </citation>
    <scope>NUCLEOTIDE SEQUENCE</scope>
    <source>
        <strain evidence="2">IBT 29495</strain>
    </source>
</reference>
<reference evidence="2" key="1">
    <citation type="submission" date="2022-12" db="EMBL/GenBank/DDBJ databases">
        <authorList>
            <person name="Petersen C."/>
        </authorList>
    </citation>
    <scope>NUCLEOTIDE SEQUENCE</scope>
    <source>
        <strain evidence="2">IBT 29495</strain>
    </source>
</reference>
<feature type="region of interest" description="Disordered" evidence="1">
    <location>
        <begin position="22"/>
        <end position="104"/>
    </location>
</feature>
<protein>
    <submittedName>
        <fullName evidence="2">Uncharacterized protein</fullName>
    </submittedName>
</protein>
<accession>A0A9X0C5Z9</accession>
<gene>
    <name evidence="2" type="ORF">N7463_006367</name>
</gene>
<name>A0A9X0C5Z9_9EURO</name>